<dbReference type="Gene3D" id="2.60.120.200">
    <property type="match status" value="2"/>
</dbReference>
<keyword evidence="1" id="KW-0472">Membrane</keyword>
<accession>A0A507C2N9</accession>
<dbReference type="PANTHER" id="PTHR40124:SF1">
    <property type="entry name" value="DISAGGREGATASE RELATED REPEAT PROTEIN"/>
    <property type="match status" value="1"/>
</dbReference>
<keyword evidence="1" id="KW-1133">Transmembrane helix</keyword>
<feature type="chain" id="PRO_5021465680" description="Polysaccharide lyase 14 domain-containing protein" evidence="2">
    <location>
        <begin position="31"/>
        <end position="334"/>
    </location>
</feature>
<keyword evidence="5" id="KW-1185">Reference proteome</keyword>
<comment type="caution">
    <text evidence="4">The sequence shown here is derived from an EMBL/GenBank/DDBJ whole genome shotgun (WGS) entry which is preliminary data.</text>
</comment>
<protein>
    <recommendedName>
        <fullName evidence="3">Polysaccharide lyase 14 domain-containing protein</fullName>
    </recommendedName>
</protein>
<dbReference type="AlphaFoldDB" id="A0A507C2N9"/>
<evidence type="ECO:0000313" key="5">
    <source>
        <dbReference type="Proteomes" id="UP000319731"/>
    </source>
</evidence>
<feature type="domain" description="Polysaccharide lyase 14" evidence="3">
    <location>
        <begin position="189"/>
        <end position="273"/>
    </location>
</feature>
<dbReference type="RefSeq" id="XP_031023116.1">
    <property type="nucleotide sequence ID" value="XM_031170907.1"/>
</dbReference>
<evidence type="ECO:0000259" key="3">
    <source>
        <dbReference type="Pfam" id="PF21294"/>
    </source>
</evidence>
<dbReference type="InterPro" id="IPR048958">
    <property type="entry name" value="Polysacc_lyase_14"/>
</dbReference>
<feature type="domain" description="Polysaccharide lyase 14" evidence="3">
    <location>
        <begin position="85"/>
        <end position="160"/>
    </location>
</feature>
<feature type="transmembrane region" description="Helical" evidence="1">
    <location>
        <begin position="173"/>
        <end position="192"/>
    </location>
</feature>
<sequence>MRDLYARISNLYILFTLLSLLLLCTPTVSSLAPHEKRASKIASSWTLNTVALATANFTDGTLWNGHPLQNQQPNASPSTDPVTGLPVLKITYPAASFGSAGGVSFYTSVLGITPSETAWMNYSVYFPAGFNFNQGGKLPGIYGSSAPDLSGQCAGGVKTDSWQVVKPPLRDQLAGFVLKLIAFFFAVHSFTVRMMWRTDGAGEAYAYLPTANQNTLCDKTKYKNNYCNDEYGWSLSRGAFTFPTGAWTSIAIGCQMNTPSVGDGGLGVWVNGTQFGGSDNTWATPVTTYTLYTNVTYSYTGSNLVIAGSSATSIRTAVETLALGLILCYLGALI</sequence>
<evidence type="ECO:0000256" key="2">
    <source>
        <dbReference type="SAM" id="SignalP"/>
    </source>
</evidence>
<dbReference type="EMBL" id="QEAO01000039">
    <property type="protein sequence ID" value="TPX31773.1"/>
    <property type="molecule type" value="Genomic_DNA"/>
</dbReference>
<name>A0A507C2N9_9FUNG</name>
<dbReference type="OrthoDB" id="10069995at2759"/>
<reference evidence="4 5" key="1">
    <citation type="journal article" date="2019" name="Sci. Rep.">
        <title>Comparative genomics of chytrid fungi reveal insights into the obligate biotrophic and pathogenic lifestyle of Synchytrium endobioticum.</title>
        <authorList>
            <person name="van de Vossenberg B.T.L.H."/>
            <person name="Warris S."/>
            <person name="Nguyen H.D.T."/>
            <person name="van Gent-Pelzer M.P.E."/>
            <person name="Joly D.L."/>
            <person name="van de Geest H.C."/>
            <person name="Bonants P.J.M."/>
            <person name="Smith D.S."/>
            <person name="Levesque C.A."/>
            <person name="van der Lee T.A.J."/>
        </authorList>
    </citation>
    <scope>NUCLEOTIDE SEQUENCE [LARGE SCALE GENOMIC DNA]</scope>
    <source>
        <strain evidence="4 5">JEL517</strain>
    </source>
</reference>
<organism evidence="4 5">
    <name type="scientific">Synchytrium microbalum</name>
    <dbReference type="NCBI Taxonomy" id="1806994"/>
    <lineage>
        <taxon>Eukaryota</taxon>
        <taxon>Fungi</taxon>
        <taxon>Fungi incertae sedis</taxon>
        <taxon>Chytridiomycota</taxon>
        <taxon>Chytridiomycota incertae sedis</taxon>
        <taxon>Chytridiomycetes</taxon>
        <taxon>Synchytriales</taxon>
        <taxon>Synchytriaceae</taxon>
        <taxon>Synchytrium</taxon>
    </lineage>
</organism>
<dbReference type="PANTHER" id="PTHR40124">
    <property type="match status" value="1"/>
</dbReference>
<dbReference type="GeneID" id="42006204"/>
<gene>
    <name evidence="4" type="ORF">SmJEL517_g04979</name>
</gene>
<dbReference type="Proteomes" id="UP000319731">
    <property type="component" value="Unassembled WGS sequence"/>
</dbReference>
<proteinExistence type="predicted"/>
<dbReference type="Pfam" id="PF21294">
    <property type="entry name" value="Polysacc_lyase_14"/>
    <property type="match status" value="2"/>
</dbReference>
<evidence type="ECO:0000256" key="1">
    <source>
        <dbReference type="SAM" id="Phobius"/>
    </source>
</evidence>
<feature type="signal peptide" evidence="2">
    <location>
        <begin position="1"/>
        <end position="30"/>
    </location>
</feature>
<keyword evidence="1" id="KW-0812">Transmembrane</keyword>
<keyword evidence="2" id="KW-0732">Signal</keyword>
<evidence type="ECO:0000313" key="4">
    <source>
        <dbReference type="EMBL" id="TPX31773.1"/>
    </source>
</evidence>